<dbReference type="Gene3D" id="1.10.10.10">
    <property type="entry name" value="Winged helix-like DNA-binding domain superfamily/Winged helix DNA-binding domain"/>
    <property type="match status" value="1"/>
</dbReference>
<evidence type="ECO:0000256" key="5">
    <source>
        <dbReference type="ARBA" id="ARBA00023163"/>
    </source>
</evidence>
<dbReference type="InterPro" id="IPR039422">
    <property type="entry name" value="MarR/SlyA-like"/>
</dbReference>
<keyword evidence="3" id="KW-0805">Transcription regulation</keyword>
<dbReference type="AlphaFoldDB" id="A0A2A9F9D2"/>
<evidence type="ECO:0000256" key="1">
    <source>
        <dbReference type="ARBA" id="ARBA00004496"/>
    </source>
</evidence>
<name>A0A2A9F9D2_9PSEU</name>
<evidence type="ECO:0000256" key="4">
    <source>
        <dbReference type="ARBA" id="ARBA00023125"/>
    </source>
</evidence>
<dbReference type="Proteomes" id="UP000243542">
    <property type="component" value="Unassembled WGS sequence"/>
</dbReference>
<accession>A0A2A9F9D2</accession>
<dbReference type="GO" id="GO:0006950">
    <property type="term" value="P:response to stress"/>
    <property type="evidence" value="ECO:0007669"/>
    <property type="project" value="TreeGrafter"/>
</dbReference>
<evidence type="ECO:0000256" key="3">
    <source>
        <dbReference type="ARBA" id="ARBA00023015"/>
    </source>
</evidence>
<dbReference type="RefSeq" id="WP_098512006.1">
    <property type="nucleotide sequence ID" value="NZ_JBIAKZ010000017.1"/>
</dbReference>
<comment type="subcellular location">
    <subcellularLocation>
        <location evidence="1">Cytoplasm</location>
    </subcellularLocation>
</comment>
<dbReference type="PRINTS" id="PR00598">
    <property type="entry name" value="HTHMARR"/>
</dbReference>
<protein>
    <submittedName>
        <fullName evidence="7">MarR family transcriptional regulator</fullName>
    </submittedName>
</protein>
<dbReference type="SUPFAM" id="SSF46785">
    <property type="entry name" value="Winged helix' DNA-binding domain"/>
    <property type="match status" value="1"/>
</dbReference>
<dbReference type="FunFam" id="1.10.10.10:FF:000163">
    <property type="entry name" value="MarR family transcriptional regulator"/>
    <property type="match status" value="1"/>
</dbReference>
<evidence type="ECO:0000256" key="2">
    <source>
        <dbReference type="ARBA" id="ARBA00022490"/>
    </source>
</evidence>
<keyword evidence="2" id="KW-0963">Cytoplasm</keyword>
<organism evidence="7 8">
    <name type="scientific">Amycolatopsis sulphurea</name>
    <dbReference type="NCBI Taxonomy" id="76022"/>
    <lineage>
        <taxon>Bacteria</taxon>
        <taxon>Bacillati</taxon>
        <taxon>Actinomycetota</taxon>
        <taxon>Actinomycetes</taxon>
        <taxon>Pseudonocardiales</taxon>
        <taxon>Pseudonocardiaceae</taxon>
        <taxon>Amycolatopsis</taxon>
    </lineage>
</organism>
<dbReference type="InterPro" id="IPR036390">
    <property type="entry name" value="WH_DNA-bd_sf"/>
</dbReference>
<keyword evidence="8" id="KW-1185">Reference proteome</keyword>
<dbReference type="PANTHER" id="PTHR33164:SF5">
    <property type="entry name" value="ORGANIC HYDROPEROXIDE RESISTANCE TRANSCRIPTIONAL REGULATOR"/>
    <property type="match status" value="1"/>
</dbReference>
<dbReference type="GO" id="GO:0003677">
    <property type="term" value="F:DNA binding"/>
    <property type="evidence" value="ECO:0007669"/>
    <property type="project" value="UniProtKB-KW"/>
</dbReference>
<evidence type="ECO:0000313" key="8">
    <source>
        <dbReference type="Proteomes" id="UP000243542"/>
    </source>
</evidence>
<proteinExistence type="predicted"/>
<dbReference type="GO" id="GO:0005737">
    <property type="term" value="C:cytoplasm"/>
    <property type="evidence" value="ECO:0007669"/>
    <property type="project" value="UniProtKB-SubCell"/>
</dbReference>
<evidence type="ECO:0000259" key="6">
    <source>
        <dbReference type="PROSITE" id="PS50995"/>
    </source>
</evidence>
<dbReference type="PROSITE" id="PS50995">
    <property type="entry name" value="HTH_MARR_2"/>
    <property type="match status" value="1"/>
</dbReference>
<comment type="caution">
    <text evidence="7">The sequence shown here is derived from an EMBL/GenBank/DDBJ whole genome shotgun (WGS) entry which is preliminary data.</text>
</comment>
<dbReference type="GO" id="GO:0003700">
    <property type="term" value="F:DNA-binding transcription factor activity"/>
    <property type="evidence" value="ECO:0007669"/>
    <property type="project" value="InterPro"/>
</dbReference>
<dbReference type="EMBL" id="PDJK01000002">
    <property type="protein sequence ID" value="PFG47964.1"/>
    <property type="molecule type" value="Genomic_DNA"/>
</dbReference>
<keyword evidence="4" id="KW-0238">DNA-binding</keyword>
<dbReference type="InterPro" id="IPR000835">
    <property type="entry name" value="HTH_MarR-typ"/>
</dbReference>
<keyword evidence="5" id="KW-0804">Transcription</keyword>
<gene>
    <name evidence="7" type="ORF">ATK36_3030</name>
</gene>
<dbReference type="PANTHER" id="PTHR33164">
    <property type="entry name" value="TRANSCRIPTIONAL REGULATOR, MARR FAMILY"/>
    <property type="match status" value="1"/>
</dbReference>
<reference evidence="7 8" key="1">
    <citation type="submission" date="2017-10" db="EMBL/GenBank/DDBJ databases">
        <title>Sequencing the genomes of 1000 actinobacteria strains.</title>
        <authorList>
            <person name="Klenk H.-P."/>
        </authorList>
    </citation>
    <scope>NUCLEOTIDE SEQUENCE [LARGE SCALE GENOMIC DNA]</scope>
    <source>
        <strain evidence="7 8">DSM 46092</strain>
    </source>
</reference>
<feature type="domain" description="HTH marR-type" evidence="6">
    <location>
        <begin position="15"/>
        <end position="145"/>
    </location>
</feature>
<dbReference type="Pfam" id="PF01047">
    <property type="entry name" value="MarR"/>
    <property type="match status" value="1"/>
</dbReference>
<sequence length="157" mass="17295">MTSQDPGETGSLLLDNQLCFGLYTASRAITSLYRTLLEPLELTYPQYLVMLALWEQDGRQVKDLGAALNLDSGTLSPLLKRLEKSGLVTRERQPDDERSVRIRLTPGGIALREKAEEIPPRIGAALGLGTATLAEMRATMDRLTSSVNLYREALHPA</sequence>
<dbReference type="SMART" id="SM00347">
    <property type="entry name" value="HTH_MARR"/>
    <property type="match status" value="1"/>
</dbReference>
<dbReference type="InterPro" id="IPR036388">
    <property type="entry name" value="WH-like_DNA-bd_sf"/>
</dbReference>
<evidence type="ECO:0000313" key="7">
    <source>
        <dbReference type="EMBL" id="PFG47964.1"/>
    </source>
</evidence>